<evidence type="ECO:0000313" key="4">
    <source>
        <dbReference type="Proteomes" id="UP001164803"/>
    </source>
</evidence>
<feature type="domain" description="Metallo-beta-lactamase" evidence="2">
    <location>
        <begin position="18"/>
        <end position="213"/>
    </location>
</feature>
<protein>
    <submittedName>
        <fullName evidence="3">MBL fold metallo-hydrolase</fullName>
    </submittedName>
</protein>
<dbReference type="EMBL" id="CP104064">
    <property type="protein sequence ID" value="WAH36941.1"/>
    <property type="molecule type" value="Genomic_DNA"/>
</dbReference>
<dbReference type="InterPro" id="IPR036866">
    <property type="entry name" value="RibonucZ/Hydroxyglut_hydro"/>
</dbReference>
<dbReference type="InterPro" id="IPR050114">
    <property type="entry name" value="UPF0173_UPF0282_UlaG_hydrolase"/>
</dbReference>
<keyword evidence="1" id="KW-0378">Hydrolase</keyword>
<evidence type="ECO:0000313" key="3">
    <source>
        <dbReference type="EMBL" id="WAH36941.1"/>
    </source>
</evidence>
<keyword evidence="4" id="KW-1185">Reference proteome</keyword>
<reference evidence="3" key="1">
    <citation type="submission" date="2022-08" db="EMBL/GenBank/DDBJ databases">
        <title>Alicyclobacillus dauci DSM2870, complete genome.</title>
        <authorList>
            <person name="Wang Q."/>
            <person name="Cai R."/>
            <person name="Wang Z."/>
        </authorList>
    </citation>
    <scope>NUCLEOTIDE SEQUENCE</scope>
    <source>
        <strain evidence="3">DSM 28700</strain>
    </source>
</reference>
<dbReference type="RefSeq" id="WP_268044346.1">
    <property type="nucleotide sequence ID" value="NZ_CP104064.1"/>
</dbReference>
<dbReference type="InterPro" id="IPR001279">
    <property type="entry name" value="Metallo-B-lactamas"/>
</dbReference>
<name>A0ABY6Z417_9BACL</name>
<dbReference type="Gene3D" id="3.60.15.10">
    <property type="entry name" value="Ribonuclease Z/Hydroxyacylglutathione hydrolase-like"/>
    <property type="match status" value="1"/>
</dbReference>
<dbReference type="SUPFAM" id="SSF56281">
    <property type="entry name" value="Metallo-hydrolase/oxidoreductase"/>
    <property type="match status" value="1"/>
</dbReference>
<dbReference type="PANTHER" id="PTHR43546:SF9">
    <property type="entry name" value="L-ASCORBATE-6-PHOSPHATE LACTONASE ULAG-RELATED"/>
    <property type="match status" value="1"/>
</dbReference>
<evidence type="ECO:0000256" key="1">
    <source>
        <dbReference type="ARBA" id="ARBA00022801"/>
    </source>
</evidence>
<accession>A0ABY6Z417</accession>
<dbReference type="Pfam" id="PF12706">
    <property type="entry name" value="Lactamase_B_2"/>
    <property type="match status" value="1"/>
</dbReference>
<organism evidence="3 4">
    <name type="scientific">Alicyclobacillus dauci</name>
    <dbReference type="NCBI Taxonomy" id="1475485"/>
    <lineage>
        <taxon>Bacteria</taxon>
        <taxon>Bacillati</taxon>
        <taxon>Bacillota</taxon>
        <taxon>Bacilli</taxon>
        <taxon>Bacillales</taxon>
        <taxon>Alicyclobacillaceae</taxon>
        <taxon>Alicyclobacillus</taxon>
    </lineage>
</organism>
<sequence>MNIQLIRHATLLVHMHSRKILVDPMLSPAGAMSTVANAANTLRNPLVNLTVNVAELLSADAVLLTHTHRDHFDDVAATLLPKDIPFFCQPADKAHVEKYGFTDVRPVETDVSWHDIHITRTGGQHGSGELATKMGPVSGYILAADNDPSLYIAGDTIWCKDVQDALTLHHPDVTVVFAGSAQFLSGGPITMDEQGITKLCRHSPATKVFVAHMEAWSHCLLTRNSLRETLHENGLTSQVVVPVDGEIVNFLK</sequence>
<proteinExistence type="predicted"/>
<dbReference type="PANTHER" id="PTHR43546">
    <property type="entry name" value="UPF0173 METAL-DEPENDENT HYDROLASE MJ1163-RELATED"/>
    <property type="match status" value="1"/>
</dbReference>
<gene>
    <name evidence="3" type="ORF">NZD86_22740</name>
</gene>
<evidence type="ECO:0000259" key="2">
    <source>
        <dbReference type="Pfam" id="PF12706"/>
    </source>
</evidence>
<dbReference type="Proteomes" id="UP001164803">
    <property type="component" value="Chromosome"/>
</dbReference>